<dbReference type="Pfam" id="PF12796">
    <property type="entry name" value="Ank_2"/>
    <property type="match status" value="1"/>
</dbReference>
<dbReference type="RefSeq" id="XP_033399601.1">
    <property type="nucleotide sequence ID" value="XM_033540192.1"/>
</dbReference>
<keyword evidence="2 3" id="KW-0040">ANK repeat</keyword>
<dbReference type="InterPro" id="IPR051637">
    <property type="entry name" value="Ank_repeat_dom-contain_49"/>
</dbReference>
<organism evidence="4 5">
    <name type="scientific">Aplosporella prunicola CBS 121167</name>
    <dbReference type="NCBI Taxonomy" id="1176127"/>
    <lineage>
        <taxon>Eukaryota</taxon>
        <taxon>Fungi</taxon>
        <taxon>Dikarya</taxon>
        <taxon>Ascomycota</taxon>
        <taxon>Pezizomycotina</taxon>
        <taxon>Dothideomycetes</taxon>
        <taxon>Dothideomycetes incertae sedis</taxon>
        <taxon>Botryosphaeriales</taxon>
        <taxon>Aplosporellaceae</taxon>
        <taxon>Aplosporella</taxon>
    </lineage>
</organism>
<dbReference type="PROSITE" id="PS50297">
    <property type="entry name" value="ANK_REP_REGION"/>
    <property type="match status" value="2"/>
</dbReference>
<dbReference type="PANTHER" id="PTHR24180:SF45">
    <property type="entry name" value="POLY [ADP-RIBOSE] POLYMERASE TANKYRASE"/>
    <property type="match status" value="1"/>
</dbReference>
<dbReference type="SMART" id="SM00248">
    <property type="entry name" value="ANK"/>
    <property type="match status" value="3"/>
</dbReference>
<evidence type="ECO:0000256" key="1">
    <source>
        <dbReference type="ARBA" id="ARBA00022737"/>
    </source>
</evidence>
<dbReference type="PRINTS" id="PR01415">
    <property type="entry name" value="ANKYRIN"/>
</dbReference>
<dbReference type="SUPFAM" id="SSF48403">
    <property type="entry name" value="Ankyrin repeat"/>
    <property type="match status" value="1"/>
</dbReference>
<dbReference type="InterPro" id="IPR002110">
    <property type="entry name" value="Ankyrin_rpt"/>
</dbReference>
<dbReference type="Proteomes" id="UP000799438">
    <property type="component" value="Unassembled WGS sequence"/>
</dbReference>
<evidence type="ECO:0000313" key="5">
    <source>
        <dbReference type="Proteomes" id="UP000799438"/>
    </source>
</evidence>
<evidence type="ECO:0000256" key="2">
    <source>
        <dbReference type="ARBA" id="ARBA00023043"/>
    </source>
</evidence>
<sequence length="161" mass="17930">METMPTMQRLRRPVGVARGTTPLDIAASASSLEILQILLDNGAKLERSSALHKAASSPNDKDDRLPVMQFLLDCGMDINAFERFPDDTRFDIRKQLLGTPLHYATARGNVKAVRFLLEHGADKSVVAARDTGTPYRWAHEYPPGENEEGEPDINEEIVQML</sequence>
<dbReference type="AlphaFoldDB" id="A0A6A6BIC1"/>
<feature type="non-terminal residue" evidence="4">
    <location>
        <position position="161"/>
    </location>
</feature>
<name>A0A6A6BIC1_9PEZI</name>
<protein>
    <submittedName>
        <fullName evidence="4">Uncharacterized protein</fullName>
    </submittedName>
</protein>
<keyword evidence="1" id="KW-0677">Repeat</keyword>
<feature type="repeat" description="ANK" evidence="3">
    <location>
        <begin position="99"/>
        <end position="128"/>
    </location>
</feature>
<dbReference type="InterPro" id="IPR036770">
    <property type="entry name" value="Ankyrin_rpt-contain_sf"/>
</dbReference>
<accession>A0A6A6BIC1</accession>
<dbReference type="PROSITE" id="PS50088">
    <property type="entry name" value="ANK_REPEAT"/>
    <property type="match status" value="3"/>
</dbReference>
<dbReference type="Pfam" id="PF00023">
    <property type="entry name" value="Ank"/>
    <property type="match status" value="1"/>
</dbReference>
<proteinExistence type="predicted"/>
<dbReference type="PANTHER" id="PTHR24180">
    <property type="entry name" value="CYCLIN-DEPENDENT KINASE INHIBITOR 2C-RELATED"/>
    <property type="match status" value="1"/>
</dbReference>
<evidence type="ECO:0000256" key="3">
    <source>
        <dbReference type="PROSITE-ProRule" id="PRU00023"/>
    </source>
</evidence>
<dbReference type="OrthoDB" id="1722345at2759"/>
<feature type="repeat" description="ANK" evidence="3">
    <location>
        <begin position="18"/>
        <end position="50"/>
    </location>
</feature>
<dbReference type="EMBL" id="ML995481">
    <property type="protein sequence ID" value="KAF2143889.1"/>
    <property type="molecule type" value="Genomic_DNA"/>
</dbReference>
<dbReference type="Gene3D" id="1.25.40.20">
    <property type="entry name" value="Ankyrin repeat-containing domain"/>
    <property type="match status" value="1"/>
</dbReference>
<dbReference type="GeneID" id="54297688"/>
<reference evidence="4" key="1">
    <citation type="journal article" date="2020" name="Stud. Mycol.">
        <title>101 Dothideomycetes genomes: a test case for predicting lifestyles and emergence of pathogens.</title>
        <authorList>
            <person name="Haridas S."/>
            <person name="Albert R."/>
            <person name="Binder M."/>
            <person name="Bloem J."/>
            <person name="Labutti K."/>
            <person name="Salamov A."/>
            <person name="Andreopoulos B."/>
            <person name="Baker S."/>
            <person name="Barry K."/>
            <person name="Bills G."/>
            <person name="Bluhm B."/>
            <person name="Cannon C."/>
            <person name="Castanera R."/>
            <person name="Culley D."/>
            <person name="Daum C."/>
            <person name="Ezra D."/>
            <person name="Gonzalez J."/>
            <person name="Henrissat B."/>
            <person name="Kuo A."/>
            <person name="Liang C."/>
            <person name="Lipzen A."/>
            <person name="Lutzoni F."/>
            <person name="Magnuson J."/>
            <person name="Mondo S."/>
            <person name="Nolan M."/>
            <person name="Ohm R."/>
            <person name="Pangilinan J."/>
            <person name="Park H.-J."/>
            <person name="Ramirez L."/>
            <person name="Alfaro M."/>
            <person name="Sun H."/>
            <person name="Tritt A."/>
            <person name="Yoshinaga Y."/>
            <person name="Zwiers L.-H."/>
            <person name="Turgeon B."/>
            <person name="Goodwin S."/>
            <person name="Spatafora J."/>
            <person name="Crous P."/>
            <person name="Grigoriev I."/>
        </authorList>
    </citation>
    <scope>NUCLEOTIDE SEQUENCE</scope>
    <source>
        <strain evidence="4">CBS 121167</strain>
    </source>
</reference>
<evidence type="ECO:0000313" key="4">
    <source>
        <dbReference type="EMBL" id="KAF2143889.1"/>
    </source>
</evidence>
<feature type="repeat" description="ANK" evidence="3">
    <location>
        <begin position="46"/>
        <end position="83"/>
    </location>
</feature>
<gene>
    <name evidence="4" type="ORF">K452DRAFT_285928</name>
</gene>
<keyword evidence="5" id="KW-1185">Reference proteome</keyword>